<sequence length="199" mass="22302">MSSKTALILIDVYNDFLHPKGKLTAGLAESLKDSNTTNNLTQVLQNARSKGMPIYYSLHQQYHDGKYAGSQHWNAMLQSIEKNRAFEEGSFGAEIFADLLPQEGETIIAKHWNQSSFKNTDLDWLLHQRDITHLVFAGLVANSCIETTAREANELGYHVTLLSDATAGWSTESKNATVDYSRPVFAHKIATTQEWLKEA</sequence>
<dbReference type="Proteomes" id="UP001172386">
    <property type="component" value="Unassembled WGS sequence"/>
</dbReference>
<evidence type="ECO:0000313" key="1">
    <source>
        <dbReference type="EMBL" id="KAJ9658260.1"/>
    </source>
</evidence>
<proteinExistence type="predicted"/>
<reference evidence="1" key="1">
    <citation type="submission" date="2022-10" db="EMBL/GenBank/DDBJ databases">
        <title>Culturing micro-colonial fungi from biological soil crusts in the Mojave desert and describing Neophaeococcomyces mojavensis, and introducing the new genera and species Taxawa tesnikishii.</title>
        <authorList>
            <person name="Kurbessoian T."/>
            <person name="Stajich J.E."/>
        </authorList>
    </citation>
    <scope>NUCLEOTIDE SEQUENCE</scope>
    <source>
        <strain evidence="1">JES_112</strain>
    </source>
</reference>
<dbReference type="EMBL" id="JAPDRQ010000053">
    <property type="protein sequence ID" value="KAJ9658260.1"/>
    <property type="molecule type" value="Genomic_DNA"/>
</dbReference>
<keyword evidence="2" id="KW-1185">Reference proteome</keyword>
<name>A0ACC3AAI9_9EURO</name>
<evidence type="ECO:0000313" key="2">
    <source>
        <dbReference type="Proteomes" id="UP001172386"/>
    </source>
</evidence>
<accession>A0ACC3AAI9</accession>
<gene>
    <name evidence="1" type="ORF">H2198_003833</name>
</gene>
<protein>
    <submittedName>
        <fullName evidence="1">Uncharacterized protein</fullName>
    </submittedName>
</protein>
<comment type="caution">
    <text evidence="1">The sequence shown here is derived from an EMBL/GenBank/DDBJ whole genome shotgun (WGS) entry which is preliminary data.</text>
</comment>
<organism evidence="1 2">
    <name type="scientific">Neophaeococcomyces mojaviensis</name>
    <dbReference type="NCBI Taxonomy" id="3383035"/>
    <lineage>
        <taxon>Eukaryota</taxon>
        <taxon>Fungi</taxon>
        <taxon>Dikarya</taxon>
        <taxon>Ascomycota</taxon>
        <taxon>Pezizomycotina</taxon>
        <taxon>Eurotiomycetes</taxon>
        <taxon>Chaetothyriomycetidae</taxon>
        <taxon>Chaetothyriales</taxon>
        <taxon>Chaetothyriales incertae sedis</taxon>
        <taxon>Neophaeococcomyces</taxon>
    </lineage>
</organism>